<dbReference type="Pfam" id="PF18962">
    <property type="entry name" value="Por_Secre_tail"/>
    <property type="match status" value="1"/>
</dbReference>
<name>A0ABX7DPL1_9FLAO</name>
<dbReference type="NCBIfam" id="TIGR04183">
    <property type="entry name" value="Por_Secre_tail"/>
    <property type="match status" value="1"/>
</dbReference>
<evidence type="ECO:0000256" key="1">
    <source>
        <dbReference type="ARBA" id="ARBA00022729"/>
    </source>
</evidence>
<reference evidence="4 5" key="1">
    <citation type="submission" date="2021-01" db="EMBL/GenBank/DDBJ databases">
        <title>Aequorivita sp. strain KX20305, a bacterium isolated from the sediment collected at a cold seep field in South China Sea.</title>
        <authorList>
            <person name="Zhang H."/>
            <person name="Li C."/>
        </authorList>
    </citation>
    <scope>NUCLEOTIDE SEQUENCE [LARGE SCALE GENOMIC DNA]</scope>
    <source>
        <strain evidence="4 5">KX20305</strain>
    </source>
</reference>
<sequence>MKSNLLFTLVLSSFNLLLAQTTFEEKIITDNSYVIRPSDAFFGDIDGDGDLDIMTAGNSNVVWYENTDGQGTYGIRKLIKNYPFTHYVAAPFLADIDGDGDLDAIVSNNYANRIVWFKNLDGLGNFGVERNISDFKGSVYFDDIDSDGDLDLLSSHYFNGNRVVWLENLNGLGQFGSQTIVDGDVAEAISLKTADLDGDGDKDILLATYYDNSLIWYENLDGNGTFGLKRIISSGVSEPTSVFAADIDNDGDHDIISTSNINDFVAWQENIDGAGNFGPLQYIGSNIDGAIGINVEDIDSDGDNDVFFAAKNDNYFGFFENLNGQGSFSSARIVSDKVSLPTGIKIADVDNDGNLDVMCIAAKSAKISWYKNEDGMGNFGNQNIIVEDVDYIEKITSADLDGDGDLDLISASNNDYASGNSLIAWFENIDGHGNFGKPKGIDYPNHAVYIRAADVDGDNDIDLIAGTHSPNIKKIVWYENLDGLGNFGPVNDISNSVVNILTALEVADIDGDNDIDILFRSSSSFGWMENTDGLGNFNVQHDLPSFAGTYSDTFPADLDNDGDIDILSLRFSGTGQATWLKNLDGMGNFSDEILIYQLAGGRVRLLNAVDMDMDGDMDVVIGATDSDENLIWVENTDGNGSFGNVTVITQEGLPNEVAFGDLDNDNDMDVAFTHYYQNKIGWIENIDGQGNFGAEIILTDNVYEANDVLITDLDGDLDMDIVASSYIDCQIIWYKNTFILSLLQNSTFSFSIYPNPTTQIVNIESATKIVGAKIYNNLGQLLLSESDPNGINFLNIDNLYTGIYFLKVTDTAQKSSTKKFIKQN</sequence>
<evidence type="ECO:0000313" key="4">
    <source>
        <dbReference type="EMBL" id="QQX76018.1"/>
    </source>
</evidence>
<evidence type="ECO:0000259" key="3">
    <source>
        <dbReference type="Pfam" id="PF18962"/>
    </source>
</evidence>
<dbReference type="Proteomes" id="UP000629420">
    <property type="component" value="Chromosome"/>
</dbReference>
<dbReference type="RefSeq" id="WP_202335829.1">
    <property type="nucleotide sequence ID" value="NZ_CP068439.1"/>
</dbReference>
<dbReference type="InterPro" id="IPR026444">
    <property type="entry name" value="Secre_tail"/>
</dbReference>
<dbReference type="PANTHER" id="PTHR44103">
    <property type="entry name" value="PROPROTEIN CONVERTASE P"/>
    <property type="match status" value="1"/>
</dbReference>
<gene>
    <name evidence="4" type="ORF">JK629_11820</name>
</gene>
<keyword evidence="5" id="KW-1185">Reference proteome</keyword>
<organism evidence="4 5">
    <name type="scientific">Aequorivita iocasae</name>
    <dbReference type="NCBI Taxonomy" id="2803865"/>
    <lineage>
        <taxon>Bacteria</taxon>
        <taxon>Pseudomonadati</taxon>
        <taxon>Bacteroidota</taxon>
        <taxon>Flavobacteriia</taxon>
        <taxon>Flavobacteriales</taxon>
        <taxon>Flavobacteriaceae</taxon>
        <taxon>Aequorivita</taxon>
    </lineage>
</organism>
<accession>A0ABX7DPL1</accession>
<protein>
    <submittedName>
        <fullName evidence="4">T9SS type A sorting domain-containing protein</fullName>
    </submittedName>
</protein>
<dbReference type="SUPFAM" id="SSF69318">
    <property type="entry name" value="Integrin alpha N-terminal domain"/>
    <property type="match status" value="2"/>
</dbReference>
<dbReference type="Gene3D" id="2.130.10.130">
    <property type="entry name" value="Integrin alpha, N-terminal"/>
    <property type="match status" value="1"/>
</dbReference>
<feature type="signal peptide" evidence="2">
    <location>
        <begin position="1"/>
        <end position="19"/>
    </location>
</feature>
<feature type="domain" description="Secretion system C-terminal sorting" evidence="3">
    <location>
        <begin position="752"/>
        <end position="821"/>
    </location>
</feature>
<evidence type="ECO:0000256" key="2">
    <source>
        <dbReference type="SAM" id="SignalP"/>
    </source>
</evidence>
<dbReference type="Pfam" id="PF13517">
    <property type="entry name" value="FG-GAP_3"/>
    <property type="match status" value="6"/>
</dbReference>
<dbReference type="PANTHER" id="PTHR44103:SF1">
    <property type="entry name" value="PROPROTEIN CONVERTASE P"/>
    <property type="match status" value="1"/>
</dbReference>
<feature type="chain" id="PRO_5045147734" evidence="2">
    <location>
        <begin position="20"/>
        <end position="824"/>
    </location>
</feature>
<keyword evidence="1 2" id="KW-0732">Signal</keyword>
<dbReference type="InterPro" id="IPR013517">
    <property type="entry name" value="FG-GAP"/>
</dbReference>
<proteinExistence type="predicted"/>
<evidence type="ECO:0000313" key="5">
    <source>
        <dbReference type="Proteomes" id="UP000629420"/>
    </source>
</evidence>
<dbReference type="EMBL" id="CP068439">
    <property type="protein sequence ID" value="QQX76018.1"/>
    <property type="molecule type" value="Genomic_DNA"/>
</dbReference>
<dbReference type="InterPro" id="IPR028994">
    <property type="entry name" value="Integrin_alpha_N"/>
</dbReference>